<dbReference type="InterPro" id="IPR013783">
    <property type="entry name" value="Ig-like_fold"/>
</dbReference>
<accession>A0A2B4SS41</accession>
<sequence length="696" mass="79331">MSIDSMSFNSLKIFTNYCATVDPQTAFGSLWKEECLYFITEDSTPDSPPQDITAVNTDKNSIVVRWKSIPEQDRNGIILGFKLTHMKISATLHMKKPVDEEAKLWPRFETIIDGDTYVTVLSSKVKPFAWYCIKMLGFTRKGEVPSRAPINITTAPLNSTAFSVSWQPVPLDHENGIVLGYKVLLSRLNTDFILLLEEAVDVNQTQIVLEISPEMPSVCVKVLAFTKKGNGTKSSCIEGWTWSEETCRCPHLMYANWAPSPPYVLEDRSSGEPRGLIPELLAHMLQASCGTCYSYKVWNISFAINTTEKITEPDSRVKVDFRFPIRSAVGRTTYRGTHSYVPLITVPGVALMTKKKTPSGYARDLGNSESERNDKHFTHHFHRGVVEGVWWSFITMTTVGYGDRYPKTILGRSIAIVWFLTGIVLSSLLVSSLTSSMSVRILDQNFNVAKGKKVGALAQFPEYDLIIRFISKAGESKTFLTLEKLVDALEDEEVDGILVDLYTASYRSDLFNVPWIVINQIIPFEFTSGVVISRSAVRLKEHFRDYIETKGTVAVTEVLKKRTSEEGKENKTSIYKNEMNHIPLLDPRTLIYQVTIFILLALLFLAVFMGLVYYSWYKGLQKRRYRKQAKGERQREEYITAKLQLQQLVEEFYQRFSLRYRELRLKHRKQLECFKMANAASTNGKMQLNVPNGHWV</sequence>
<keyword evidence="9" id="KW-1185">Reference proteome</keyword>
<dbReference type="SMART" id="SM00060">
    <property type="entry name" value="FN3"/>
    <property type="match status" value="2"/>
</dbReference>
<dbReference type="PROSITE" id="PS50853">
    <property type="entry name" value="FN3"/>
    <property type="match status" value="1"/>
</dbReference>
<comment type="caution">
    <text evidence="8">The sequence shown here is derived from an EMBL/GenBank/DDBJ whole genome shotgun (WGS) entry which is preliminary data.</text>
</comment>
<dbReference type="SUPFAM" id="SSF81324">
    <property type="entry name" value="Voltage-gated potassium channels"/>
    <property type="match status" value="1"/>
</dbReference>
<dbReference type="InterPro" id="IPR003961">
    <property type="entry name" value="FN3_dom"/>
</dbReference>
<dbReference type="InterPro" id="IPR050379">
    <property type="entry name" value="Type-I_Cytokine_Rcpt"/>
</dbReference>
<dbReference type="CDD" id="cd00063">
    <property type="entry name" value="FN3"/>
    <property type="match status" value="2"/>
</dbReference>
<dbReference type="InterPro" id="IPR036116">
    <property type="entry name" value="FN3_sf"/>
</dbReference>
<dbReference type="InterPro" id="IPR013099">
    <property type="entry name" value="K_chnl_dom"/>
</dbReference>
<dbReference type="Gene3D" id="2.60.40.10">
    <property type="entry name" value="Immunoglobulins"/>
    <property type="match status" value="2"/>
</dbReference>
<evidence type="ECO:0000256" key="1">
    <source>
        <dbReference type="ARBA" id="ARBA00022729"/>
    </source>
</evidence>
<protein>
    <submittedName>
        <fullName evidence="8">Down syndrome cell adhesion molecule-like protein 1-like</fullName>
    </submittedName>
</protein>
<organism evidence="8 9">
    <name type="scientific">Stylophora pistillata</name>
    <name type="common">Smooth cauliflower coral</name>
    <dbReference type="NCBI Taxonomy" id="50429"/>
    <lineage>
        <taxon>Eukaryota</taxon>
        <taxon>Metazoa</taxon>
        <taxon>Cnidaria</taxon>
        <taxon>Anthozoa</taxon>
        <taxon>Hexacorallia</taxon>
        <taxon>Scleractinia</taxon>
        <taxon>Astrocoeniina</taxon>
        <taxon>Pocilloporidae</taxon>
        <taxon>Stylophora</taxon>
    </lineage>
</organism>
<evidence type="ECO:0000256" key="5">
    <source>
        <dbReference type="ARBA" id="ARBA00023180"/>
    </source>
</evidence>
<proteinExistence type="predicted"/>
<dbReference type="Pfam" id="PF07885">
    <property type="entry name" value="Ion_trans_2"/>
    <property type="match status" value="1"/>
</dbReference>
<keyword evidence="6" id="KW-0812">Transmembrane</keyword>
<dbReference type="GO" id="GO:0043235">
    <property type="term" value="C:receptor complex"/>
    <property type="evidence" value="ECO:0007669"/>
    <property type="project" value="TreeGrafter"/>
</dbReference>
<reference evidence="9" key="1">
    <citation type="journal article" date="2017" name="bioRxiv">
        <title>Comparative analysis of the genomes of Stylophora pistillata and Acropora digitifera provides evidence for extensive differences between species of corals.</title>
        <authorList>
            <person name="Voolstra C.R."/>
            <person name="Li Y."/>
            <person name="Liew Y.J."/>
            <person name="Baumgarten S."/>
            <person name="Zoccola D."/>
            <person name="Flot J.-F."/>
            <person name="Tambutte S."/>
            <person name="Allemand D."/>
            <person name="Aranda M."/>
        </authorList>
    </citation>
    <scope>NUCLEOTIDE SEQUENCE [LARGE SCALE GENOMIC DNA]</scope>
</reference>
<evidence type="ECO:0000259" key="7">
    <source>
        <dbReference type="PROSITE" id="PS50853"/>
    </source>
</evidence>
<dbReference type="PANTHER" id="PTHR23036:SF151">
    <property type="entry name" value="FIBRONECTIN TYPE-III DOMAIN-CONTAINING PROTEIN"/>
    <property type="match status" value="1"/>
</dbReference>
<feature type="transmembrane region" description="Helical" evidence="6">
    <location>
        <begin position="590"/>
        <end position="617"/>
    </location>
</feature>
<dbReference type="PRINTS" id="PR00169">
    <property type="entry name" value="KCHANNEL"/>
</dbReference>
<keyword evidence="3" id="KW-1015">Disulfide bond</keyword>
<evidence type="ECO:0000313" key="8">
    <source>
        <dbReference type="EMBL" id="PFX32176.1"/>
    </source>
</evidence>
<dbReference type="Proteomes" id="UP000225706">
    <property type="component" value="Unassembled WGS sequence"/>
</dbReference>
<evidence type="ECO:0000313" key="9">
    <source>
        <dbReference type="Proteomes" id="UP000225706"/>
    </source>
</evidence>
<dbReference type="SUPFAM" id="SSF49265">
    <property type="entry name" value="Fibronectin type III"/>
    <property type="match status" value="2"/>
</dbReference>
<keyword evidence="5" id="KW-0325">Glycoprotein</keyword>
<gene>
    <name evidence="8" type="primary">Dscaml1</name>
    <name evidence="8" type="ORF">AWC38_SpisGene2957</name>
</gene>
<evidence type="ECO:0000256" key="6">
    <source>
        <dbReference type="SAM" id="Phobius"/>
    </source>
</evidence>
<evidence type="ECO:0000256" key="3">
    <source>
        <dbReference type="ARBA" id="ARBA00023157"/>
    </source>
</evidence>
<dbReference type="OrthoDB" id="5957890at2759"/>
<dbReference type="GO" id="GO:0004896">
    <property type="term" value="F:cytokine receptor activity"/>
    <property type="evidence" value="ECO:0007669"/>
    <property type="project" value="TreeGrafter"/>
</dbReference>
<evidence type="ECO:0000256" key="2">
    <source>
        <dbReference type="ARBA" id="ARBA00022737"/>
    </source>
</evidence>
<name>A0A2B4SS41_STYPI</name>
<keyword evidence="6" id="KW-0472">Membrane</keyword>
<keyword evidence="2" id="KW-0677">Repeat</keyword>
<dbReference type="AlphaFoldDB" id="A0A2B4SS41"/>
<evidence type="ECO:0000256" key="4">
    <source>
        <dbReference type="ARBA" id="ARBA00023170"/>
    </source>
</evidence>
<dbReference type="PANTHER" id="PTHR23036">
    <property type="entry name" value="CYTOKINE RECEPTOR"/>
    <property type="match status" value="1"/>
</dbReference>
<keyword evidence="6" id="KW-1133">Transmembrane helix</keyword>
<keyword evidence="1" id="KW-0732">Signal</keyword>
<keyword evidence="4" id="KW-0675">Receptor</keyword>
<dbReference type="GO" id="GO:0019955">
    <property type="term" value="F:cytokine binding"/>
    <property type="evidence" value="ECO:0007669"/>
    <property type="project" value="TreeGrafter"/>
</dbReference>
<dbReference type="EMBL" id="LSMT01000026">
    <property type="protein sequence ID" value="PFX32176.1"/>
    <property type="molecule type" value="Genomic_DNA"/>
</dbReference>
<dbReference type="GO" id="GO:0009897">
    <property type="term" value="C:external side of plasma membrane"/>
    <property type="evidence" value="ECO:0007669"/>
    <property type="project" value="TreeGrafter"/>
</dbReference>
<feature type="domain" description="Fibronectin type-III" evidence="7">
    <location>
        <begin position="148"/>
        <end position="244"/>
    </location>
</feature>
<dbReference type="STRING" id="50429.A0A2B4SS41"/>
<dbReference type="Gene3D" id="1.10.287.70">
    <property type="match status" value="1"/>
</dbReference>